<dbReference type="VEuPathDB" id="FungiDB:AB675_10836"/>
<organism evidence="2 3">
    <name type="scientific">Cyphellophora attinorum</name>
    <dbReference type="NCBI Taxonomy" id="1664694"/>
    <lineage>
        <taxon>Eukaryota</taxon>
        <taxon>Fungi</taxon>
        <taxon>Dikarya</taxon>
        <taxon>Ascomycota</taxon>
        <taxon>Pezizomycotina</taxon>
        <taxon>Eurotiomycetes</taxon>
        <taxon>Chaetothyriomycetidae</taxon>
        <taxon>Chaetothyriales</taxon>
        <taxon>Cyphellophoraceae</taxon>
        <taxon>Cyphellophora</taxon>
    </lineage>
</organism>
<feature type="region of interest" description="Disordered" evidence="1">
    <location>
        <begin position="257"/>
        <end position="280"/>
    </location>
</feature>
<sequence length="434" mass="48479">MASQPAPPRSIDTTAHLRHLSILKLTTTSPFRDVARSLLLARQETSLLLRQSQLHAEGRAQPLSLDKINRYYALTEAMHAVVKYLPGQGLEQYCGLHPARPVIVPLEEEPRNRLIDPQLLYWEFENGERLGSGQESATAQWVRAQQGQQYEQEQDDGANKGGFQYGQQGAQNQYALHGQPQYQQQPVPIAIQRGPQHQYSQNAQQHFSQVTPAVRQQGMQYNVANQRFQTQGSPISGQQDIQDNMATELFMPPPPLTSGQQGLQTQHGNVTQPTQQQSTAHGYNLRGQVTRYAPQHGGFVDHTRQQTRYPGTRKHFTPLPYLAQDAIQQQRQQSTPIDTSTNAAAPKDPTYPSPPEASPVPNNSSATPGPMQSRPLNISSWAAPLPDSLLVTPARPTHRSDGRRIQYCTYNGCPYETVHLGHYARHLRGHEVNA</sequence>
<feature type="region of interest" description="Disordered" evidence="1">
    <location>
        <begin position="327"/>
        <end position="379"/>
    </location>
</feature>
<evidence type="ECO:0000256" key="1">
    <source>
        <dbReference type="SAM" id="MobiDB-lite"/>
    </source>
</evidence>
<keyword evidence="3" id="KW-1185">Reference proteome</keyword>
<comment type="caution">
    <text evidence="2">The sequence shown here is derived from an EMBL/GenBank/DDBJ whole genome shotgun (WGS) entry which is preliminary data.</text>
</comment>
<gene>
    <name evidence="2" type="ORF">AB675_10836</name>
</gene>
<dbReference type="GeneID" id="28731514"/>
<dbReference type="RefSeq" id="XP_018000939.1">
    <property type="nucleotide sequence ID" value="XM_018139634.1"/>
</dbReference>
<dbReference type="EMBL" id="LFJN01000011">
    <property type="protein sequence ID" value="KPI40976.1"/>
    <property type="molecule type" value="Genomic_DNA"/>
</dbReference>
<dbReference type="AlphaFoldDB" id="A0A0N1HAG3"/>
<dbReference type="Proteomes" id="UP000038010">
    <property type="component" value="Unassembled WGS sequence"/>
</dbReference>
<evidence type="ECO:0000313" key="3">
    <source>
        <dbReference type="Proteomes" id="UP000038010"/>
    </source>
</evidence>
<evidence type="ECO:0000313" key="2">
    <source>
        <dbReference type="EMBL" id="KPI40976.1"/>
    </source>
</evidence>
<accession>A0A0N1HAG3</accession>
<reference evidence="2 3" key="1">
    <citation type="submission" date="2015-06" db="EMBL/GenBank/DDBJ databases">
        <title>Draft genome of the ant-associated black yeast Phialophora attae CBS 131958.</title>
        <authorList>
            <person name="Moreno L.F."/>
            <person name="Stielow B.J."/>
            <person name="de Hoog S."/>
            <person name="Vicente V.A."/>
            <person name="Weiss V.A."/>
            <person name="de Vries M."/>
            <person name="Cruz L.M."/>
            <person name="Souza E.M."/>
        </authorList>
    </citation>
    <scope>NUCLEOTIDE SEQUENCE [LARGE SCALE GENOMIC DNA]</scope>
    <source>
        <strain evidence="2 3">CBS 131958</strain>
    </source>
</reference>
<name>A0A0N1HAG3_9EURO</name>
<proteinExistence type="predicted"/>
<feature type="region of interest" description="Disordered" evidence="1">
    <location>
        <begin position="144"/>
        <end position="166"/>
    </location>
</feature>
<feature type="compositionally biased region" description="Polar residues" evidence="1">
    <location>
        <begin position="334"/>
        <end position="343"/>
    </location>
</feature>
<protein>
    <submittedName>
        <fullName evidence="2">Uncharacterized protein</fullName>
    </submittedName>
</protein>
<feature type="compositionally biased region" description="Pro residues" evidence="1">
    <location>
        <begin position="349"/>
        <end position="358"/>
    </location>
</feature>